<evidence type="ECO:0000313" key="2">
    <source>
        <dbReference type="Proteomes" id="UP000176951"/>
    </source>
</evidence>
<protein>
    <recommendedName>
        <fullName evidence="3">DUF5666 domain-containing protein</fullName>
    </recommendedName>
</protein>
<dbReference type="AlphaFoldDB" id="A0A1G2PQP1"/>
<comment type="caution">
    <text evidence="1">The sequence shown here is derived from an EMBL/GenBank/DDBJ whole genome shotgun (WGS) entry which is preliminary data.</text>
</comment>
<organism evidence="1 2">
    <name type="scientific">Candidatus Terrybacteria bacterium RIFCSPLOWO2_01_FULL_40_23</name>
    <dbReference type="NCBI Taxonomy" id="1802366"/>
    <lineage>
        <taxon>Bacteria</taxon>
        <taxon>Candidatus Terryibacteriota</taxon>
    </lineage>
</organism>
<evidence type="ECO:0000313" key="1">
    <source>
        <dbReference type="EMBL" id="OHA50670.1"/>
    </source>
</evidence>
<reference evidence="1 2" key="1">
    <citation type="journal article" date="2016" name="Nat. Commun.">
        <title>Thousands of microbial genomes shed light on interconnected biogeochemical processes in an aquifer system.</title>
        <authorList>
            <person name="Anantharaman K."/>
            <person name="Brown C.T."/>
            <person name="Hug L.A."/>
            <person name="Sharon I."/>
            <person name="Castelle C.J."/>
            <person name="Probst A.J."/>
            <person name="Thomas B.C."/>
            <person name="Singh A."/>
            <person name="Wilkins M.J."/>
            <person name="Karaoz U."/>
            <person name="Brodie E.L."/>
            <person name="Williams K.H."/>
            <person name="Hubbard S.S."/>
            <person name="Banfield J.F."/>
        </authorList>
    </citation>
    <scope>NUCLEOTIDE SEQUENCE [LARGE SCALE GENOMIC DNA]</scope>
</reference>
<dbReference type="Proteomes" id="UP000176951">
    <property type="component" value="Unassembled WGS sequence"/>
</dbReference>
<evidence type="ECO:0008006" key="3">
    <source>
        <dbReference type="Google" id="ProtNLM"/>
    </source>
</evidence>
<proteinExistence type="predicted"/>
<sequence>MQHMLFNKMFQLTLSALIVGASVGFAVTHITVVDEIAALNAEIAAEKDALAVESEVLENKIFSEWRATVTGNILSLDEKNITVDSESNKGSQVIVYLSPDTHYRDARNAPSPAQTRQLQDLKVGDRIAVLVMFIDGKPVANAVTIEPKLSTL</sequence>
<accession>A0A1G2PQP1</accession>
<gene>
    <name evidence="1" type="ORF">A3A97_01980</name>
</gene>
<name>A0A1G2PQP1_9BACT</name>
<dbReference type="EMBL" id="MHSW01000031">
    <property type="protein sequence ID" value="OHA50670.1"/>
    <property type="molecule type" value="Genomic_DNA"/>
</dbReference>